<sequence length="208" mass="23180">MLRKSTYNRRWKSCAHIPSSLAIVNYRCTMNVSDSADEFDSRVTWSRQIPVLGVATLDMVKQHRAHSITYHILFFFCTPVGTAFDRSGAIEIACIAAIPCSILPAYVCASSTRFSNRRLWLHLHPKLSSPPPQAQLTADTPGTSTSIATSPFHFSLCANTHTHTHTHTHLHSTLACLPPPLQLQQQQHLPPTDRTRDFNTCRTAAGYS</sequence>
<feature type="transmembrane region" description="Helical" evidence="1">
    <location>
        <begin position="68"/>
        <end position="84"/>
    </location>
</feature>
<dbReference type="AlphaFoldDB" id="A0A6G1JUD9"/>
<evidence type="ECO:0000313" key="3">
    <source>
        <dbReference type="Proteomes" id="UP000799428"/>
    </source>
</evidence>
<keyword evidence="1" id="KW-1133">Transmembrane helix</keyword>
<dbReference type="Proteomes" id="UP000799428">
    <property type="component" value="Unassembled WGS sequence"/>
</dbReference>
<evidence type="ECO:0000313" key="2">
    <source>
        <dbReference type="EMBL" id="KAF2704229.1"/>
    </source>
</evidence>
<proteinExistence type="predicted"/>
<dbReference type="EMBL" id="MU005783">
    <property type="protein sequence ID" value="KAF2704229.1"/>
    <property type="molecule type" value="Genomic_DNA"/>
</dbReference>
<reference evidence="2" key="1">
    <citation type="journal article" date="2020" name="Stud. Mycol.">
        <title>101 Dothideomycetes genomes: a test case for predicting lifestyles and emergence of pathogens.</title>
        <authorList>
            <person name="Haridas S."/>
            <person name="Albert R."/>
            <person name="Binder M."/>
            <person name="Bloem J."/>
            <person name="Labutti K."/>
            <person name="Salamov A."/>
            <person name="Andreopoulos B."/>
            <person name="Baker S."/>
            <person name="Barry K."/>
            <person name="Bills G."/>
            <person name="Bluhm B."/>
            <person name="Cannon C."/>
            <person name="Castanera R."/>
            <person name="Culley D."/>
            <person name="Daum C."/>
            <person name="Ezra D."/>
            <person name="Gonzalez J."/>
            <person name="Henrissat B."/>
            <person name="Kuo A."/>
            <person name="Liang C."/>
            <person name="Lipzen A."/>
            <person name="Lutzoni F."/>
            <person name="Magnuson J."/>
            <person name="Mondo S."/>
            <person name="Nolan M."/>
            <person name="Ohm R."/>
            <person name="Pangilinan J."/>
            <person name="Park H.-J."/>
            <person name="Ramirez L."/>
            <person name="Alfaro M."/>
            <person name="Sun H."/>
            <person name="Tritt A."/>
            <person name="Yoshinaga Y."/>
            <person name="Zwiers L.-H."/>
            <person name="Turgeon B."/>
            <person name="Goodwin S."/>
            <person name="Spatafora J."/>
            <person name="Crous P."/>
            <person name="Grigoriev I."/>
        </authorList>
    </citation>
    <scope>NUCLEOTIDE SEQUENCE</scope>
    <source>
        <strain evidence="2">CBS 279.74</strain>
    </source>
</reference>
<keyword evidence="1" id="KW-0812">Transmembrane</keyword>
<feature type="transmembrane region" description="Helical" evidence="1">
    <location>
        <begin position="90"/>
        <end position="109"/>
    </location>
</feature>
<gene>
    <name evidence="2" type="ORF">K504DRAFT_160872</name>
</gene>
<accession>A0A6G1JUD9</accession>
<name>A0A6G1JUD9_9PLEO</name>
<organism evidence="2 3">
    <name type="scientific">Pleomassaria siparia CBS 279.74</name>
    <dbReference type="NCBI Taxonomy" id="1314801"/>
    <lineage>
        <taxon>Eukaryota</taxon>
        <taxon>Fungi</taxon>
        <taxon>Dikarya</taxon>
        <taxon>Ascomycota</taxon>
        <taxon>Pezizomycotina</taxon>
        <taxon>Dothideomycetes</taxon>
        <taxon>Pleosporomycetidae</taxon>
        <taxon>Pleosporales</taxon>
        <taxon>Pleomassariaceae</taxon>
        <taxon>Pleomassaria</taxon>
    </lineage>
</organism>
<evidence type="ECO:0000256" key="1">
    <source>
        <dbReference type="SAM" id="Phobius"/>
    </source>
</evidence>
<protein>
    <submittedName>
        <fullName evidence="2">Uncharacterized protein</fullName>
    </submittedName>
</protein>
<keyword evidence="1" id="KW-0472">Membrane</keyword>
<keyword evidence="3" id="KW-1185">Reference proteome</keyword>